<accession>R0L294</accession>
<evidence type="ECO:0000256" key="1">
    <source>
        <dbReference type="SAM" id="MobiDB-lite"/>
    </source>
</evidence>
<dbReference type="AlphaFoldDB" id="R0L294"/>
<keyword evidence="3" id="KW-1185">Reference proteome</keyword>
<evidence type="ECO:0000313" key="3">
    <source>
        <dbReference type="Proteomes" id="UP000296049"/>
    </source>
</evidence>
<feature type="region of interest" description="Disordered" evidence="1">
    <location>
        <begin position="19"/>
        <end position="117"/>
    </location>
</feature>
<organism evidence="2 3">
    <name type="scientific">Anas platyrhynchos</name>
    <name type="common">Mallard</name>
    <name type="synonym">Anas boschas</name>
    <dbReference type="NCBI Taxonomy" id="8839"/>
    <lineage>
        <taxon>Eukaryota</taxon>
        <taxon>Metazoa</taxon>
        <taxon>Chordata</taxon>
        <taxon>Craniata</taxon>
        <taxon>Vertebrata</taxon>
        <taxon>Euteleostomi</taxon>
        <taxon>Archelosauria</taxon>
        <taxon>Archosauria</taxon>
        <taxon>Dinosauria</taxon>
        <taxon>Saurischia</taxon>
        <taxon>Theropoda</taxon>
        <taxon>Coelurosauria</taxon>
        <taxon>Aves</taxon>
        <taxon>Neognathae</taxon>
        <taxon>Galloanserae</taxon>
        <taxon>Anseriformes</taxon>
        <taxon>Anatidae</taxon>
        <taxon>Anatinae</taxon>
        <taxon>Anas</taxon>
    </lineage>
</organism>
<protein>
    <submittedName>
        <fullName evidence="2">Uncharacterized protein</fullName>
    </submittedName>
</protein>
<feature type="compositionally biased region" description="Polar residues" evidence="1">
    <location>
        <begin position="100"/>
        <end position="115"/>
    </location>
</feature>
<gene>
    <name evidence="2" type="ORF">Anapl_13055</name>
</gene>
<dbReference type="EMBL" id="KB744266">
    <property type="protein sequence ID" value="EOA95529.1"/>
    <property type="molecule type" value="Genomic_DNA"/>
</dbReference>
<evidence type="ECO:0000313" key="2">
    <source>
        <dbReference type="EMBL" id="EOA95529.1"/>
    </source>
</evidence>
<reference evidence="3" key="1">
    <citation type="journal article" date="2013" name="Nat. Genet.">
        <title>The duck genome and transcriptome provide insight into an avian influenza virus reservoir species.</title>
        <authorList>
            <person name="Huang Y."/>
            <person name="Li Y."/>
            <person name="Burt D.W."/>
            <person name="Chen H."/>
            <person name="Zhang Y."/>
            <person name="Qian W."/>
            <person name="Kim H."/>
            <person name="Gan S."/>
            <person name="Zhao Y."/>
            <person name="Li J."/>
            <person name="Yi K."/>
            <person name="Feng H."/>
            <person name="Zhu P."/>
            <person name="Li B."/>
            <person name="Liu Q."/>
            <person name="Fairley S."/>
            <person name="Magor K.E."/>
            <person name="Du Z."/>
            <person name="Hu X."/>
            <person name="Goodman L."/>
            <person name="Tafer H."/>
            <person name="Vignal A."/>
            <person name="Lee T."/>
            <person name="Kim K.W."/>
            <person name="Sheng Z."/>
            <person name="An Y."/>
            <person name="Searle S."/>
            <person name="Herrero J."/>
            <person name="Groenen M.A."/>
            <person name="Crooijmans R.P."/>
            <person name="Faraut T."/>
            <person name="Cai Q."/>
            <person name="Webster R.G."/>
            <person name="Aldridge J.R."/>
            <person name="Warren W.C."/>
            <person name="Bartschat S."/>
            <person name="Kehr S."/>
            <person name="Marz M."/>
            <person name="Stadler P.F."/>
            <person name="Smith J."/>
            <person name="Kraus R.H."/>
            <person name="Zhao Y."/>
            <person name="Ren L."/>
            <person name="Fei J."/>
            <person name="Morisson M."/>
            <person name="Kaiser P."/>
            <person name="Griffin D.K."/>
            <person name="Rao M."/>
            <person name="Pitel F."/>
            <person name="Wang J."/>
            <person name="Li N."/>
        </authorList>
    </citation>
    <scope>NUCLEOTIDE SEQUENCE [LARGE SCALE GENOMIC DNA]</scope>
</reference>
<name>R0L294_ANAPL</name>
<proteinExistence type="predicted"/>
<sequence length="172" mass="18355">MLPQPAVLGARGSCIQWGHSDTTAQETKVKPTKQWTRQGEAQPGKVVNNAQKVTVPGRPRSKQRPGESLQVAGPGTPRNRILGNSPEDSFSSCLDPGLSSAFTASRTPKEQQQGAFSCPTAHSGYHVKPTHRLSAAVVPMVALAQLLPRGRSFSRASLIPATSNRCERSSCT</sequence>
<dbReference type="Proteomes" id="UP000296049">
    <property type="component" value="Unassembled WGS sequence"/>
</dbReference>